<feature type="compositionally biased region" description="Pro residues" evidence="1">
    <location>
        <begin position="295"/>
        <end position="309"/>
    </location>
</feature>
<dbReference type="InterPro" id="IPR029058">
    <property type="entry name" value="AB_hydrolase_fold"/>
</dbReference>
<dbReference type="SUPFAM" id="SSF52425">
    <property type="entry name" value="Cryptochrome/photolyase, N-terminal domain"/>
    <property type="match status" value="1"/>
</dbReference>
<dbReference type="OrthoDB" id="408373at2759"/>
<dbReference type="FunCoup" id="A0A2K3D0R8">
    <property type="interactions" value="361"/>
</dbReference>
<feature type="compositionally biased region" description="Low complexity" evidence="1">
    <location>
        <begin position="46"/>
        <end position="64"/>
    </location>
</feature>
<dbReference type="Pfam" id="PF00561">
    <property type="entry name" value="Abhydrolase_1"/>
    <property type="match status" value="1"/>
</dbReference>
<feature type="region of interest" description="Disordered" evidence="1">
    <location>
        <begin position="288"/>
        <end position="316"/>
    </location>
</feature>
<dbReference type="STRING" id="3055.A0A2K3D0R8"/>
<dbReference type="ExpressionAtlas" id="A0A2K3D0R8">
    <property type="expression patterns" value="baseline"/>
</dbReference>
<dbReference type="InterPro" id="IPR014729">
    <property type="entry name" value="Rossmann-like_a/b/a_fold"/>
</dbReference>
<evidence type="ECO:0000256" key="1">
    <source>
        <dbReference type="SAM" id="MobiDB-lite"/>
    </source>
</evidence>
<dbReference type="InterPro" id="IPR000639">
    <property type="entry name" value="Epox_hydrolase-like"/>
</dbReference>
<organism evidence="3 4">
    <name type="scientific">Chlamydomonas reinhardtii</name>
    <name type="common">Chlamydomonas smithii</name>
    <dbReference type="NCBI Taxonomy" id="3055"/>
    <lineage>
        <taxon>Eukaryota</taxon>
        <taxon>Viridiplantae</taxon>
        <taxon>Chlorophyta</taxon>
        <taxon>core chlorophytes</taxon>
        <taxon>Chlorophyceae</taxon>
        <taxon>CS clade</taxon>
        <taxon>Chlamydomonadales</taxon>
        <taxon>Chlamydomonadaceae</taxon>
        <taxon>Chlamydomonas</taxon>
    </lineage>
</organism>
<evidence type="ECO:0000313" key="3">
    <source>
        <dbReference type="EMBL" id="PNW74124.1"/>
    </source>
</evidence>
<dbReference type="PROSITE" id="PS51645">
    <property type="entry name" value="PHR_CRY_ALPHA_BETA"/>
    <property type="match status" value="1"/>
</dbReference>
<sequence length="804" mass="82646">MLVAPQMQQQLGAPIQGGRLASSSVAGHAQARAAGHRLAQAMQTAAHAVPSAAARPAGSPARWACQPAPRTASRAVQTLASSSSPSPAAPATTVTHTSSRDVSELMRDPASALAHSAAGPVLVWFRNDLRLDDHPGLTAAAAACRTGSGSGSGSGSGRALLPLYVLDPQRLSHLAYMPGGPEALSSALQRLRSELRALGSDLVVRLGAWEQQLPEAAAAAASGGGGGGGAAAVVTEDEVEVRYRQPAQRALAALGQQGGPAQAGGPVAFSWTAPLWPAERFDNRYRTWRDKRGPPAEPLPPPSALPPLPSGVEPGAIPTADELRTLLTEAALAALAANGGGDGGVTAVARAAIDAAAASVDTQLARRLAAAPESPLQLLRMYLGTAPAAPAQPASASVSIDEEVEALRRPGVDGAPFTGLFGTAKALGTLSVRRVFKEAYVADGRPYGSVEPRRLRSPAAVAAAVGAEAADFHRALAVLDDARTVAPGVEVHFWRWRGGLTDYCVAEPADPLPGAPAVLLVHGFGAFGDQWRGNMAALAAAGFRVLAPTFPGFGRSQKAAVPYSQDLWRDFLRDFTLQVAGGPVVVAGNSIGGFISSSMAADYPALVKGLVLLNSAGPVDASFNIEAWRAAVAAGRKAPPALVVSAISSALFWYLERTVPSTLKWLYPTNPAKADEWLAAEILRAAGDSGAVDVFKAVFYLPPPRALNWLVKDAYAGPAMVLQGALDPLNDAKSRAREMGQLCPNVQVVLLQAGHCPHDEVPDQVNAALLGFIRDTVLPAMGREAGAAGAGVGGSKLVGAKSSP</sequence>
<evidence type="ECO:0000259" key="2">
    <source>
        <dbReference type="PROSITE" id="PS51645"/>
    </source>
</evidence>
<dbReference type="KEGG" id="cre:CHLRE_13g586350v5"/>
<name>A0A2K3D0R8_CHLRE</name>
<dbReference type="GO" id="GO:0003824">
    <property type="term" value="F:catalytic activity"/>
    <property type="evidence" value="ECO:0007669"/>
    <property type="project" value="InterPro"/>
</dbReference>
<dbReference type="PANTHER" id="PTHR47832:SF1">
    <property type="entry name" value="DNA PHOTOLYASE"/>
    <property type="match status" value="1"/>
</dbReference>
<proteinExistence type="predicted"/>
<dbReference type="InParanoid" id="A0A2K3D0R8"/>
<dbReference type="InterPro" id="IPR000073">
    <property type="entry name" value="AB_hydrolase_1"/>
</dbReference>
<dbReference type="Gene3D" id="3.40.50.620">
    <property type="entry name" value="HUPs"/>
    <property type="match status" value="1"/>
</dbReference>
<protein>
    <recommendedName>
        <fullName evidence="2">Photolyase/cryptochrome alpha/beta domain-containing protein</fullName>
    </recommendedName>
</protein>
<dbReference type="PRINTS" id="PR00111">
    <property type="entry name" value="ABHYDROLASE"/>
</dbReference>
<feature type="compositionally biased region" description="Low complexity" evidence="1">
    <location>
        <begin position="80"/>
        <end position="97"/>
    </location>
</feature>
<accession>A0A2K3D0R8</accession>
<dbReference type="Gramene" id="PNW74124">
    <property type="protein sequence ID" value="PNW74124"/>
    <property type="gene ID" value="CHLRE_13g586350v5"/>
</dbReference>
<dbReference type="PaxDb" id="3055-EDP09115"/>
<dbReference type="Gene3D" id="3.40.50.1820">
    <property type="entry name" value="alpha/beta hydrolase"/>
    <property type="match status" value="1"/>
</dbReference>
<dbReference type="PRINTS" id="PR00412">
    <property type="entry name" value="EPOXHYDRLASE"/>
</dbReference>
<feature type="region of interest" description="Disordered" evidence="1">
    <location>
        <begin position="46"/>
        <end position="101"/>
    </location>
</feature>
<dbReference type="InterPro" id="IPR006050">
    <property type="entry name" value="DNA_photolyase_N"/>
</dbReference>
<dbReference type="Proteomes" id="UP000006906">
    <property type="component" value="Chromosome 13"/>
</dbReference>
<dbReference type="EMBL" id="CM008974">
    <property type="protein sequence ID" value="PNW74124.1"/>
    <property type="molecule type" value="Genomic_DNA"/>
</dbReference>
<dbReference type="PANTHER" id="PTHR47832">
    <property type="entry name" value="DNA PHOTOLYASE"/>
    <property type="match status" value="1"/>
</dbReference>
<dbReference type="Pfam" id="PF00875">
    <property type="entry name" value="DNA_photolyase"/>
    <property type="match status" value="1"/>
</dbReference>
<feature type="domain" description="Photolyase/cryptochrome alpha/beta" evidence="2">
    <location>
        <begin position="119"/>
        <end position="275"/>
    </location>
</feature>
<gene>
    <name evidence="3" type="ORF">CHLRE_13g586350v5</name>
</gene>
<dbReference type="SUPFAM" id="SSF53474">
    <property type="entry name" value="alpha/beta-Hydrolases"/>
    <property type="match status" value="1"/>
</dbReference>
<dbReference type="InterPro" id="IPR036155">
    <property type="entry name" value="Crypto/Photolyase_N_sf"/>
</dbReference>
<evidence type="ECO:0000313" key="4">
    <source>
        <dbReference type="Proteomes" id="UP000006906"/>
    </source>
</evidence>
<dbReference type="RefSeq" id="XP_042917646.1">
    <property type="nucleotide sequence ID" value="XM_043069671.1"/>
</dbReference>
<dbReference type="GeneID" id="5719410"/>
<dbReference type="AlphaFoldDB" id="A0A2K3D0R8"/>
<keyword evidence="4" id="KW-1185">Reference proteome</keyword>
<reference evidence="3 4" key="1">
    <citation type="journal article" date="2007" name="Science">
        <title>The Chlamydomonas genome reveals the evolution of key animal and plant functions.</title>
        <authorList>
            <person name="Merchant S.S."/>
            <person name="Prochnik S.E."/>
            <person name="Vallon O."/>
            <person name="Harris E.H."/>
            <person name="Karpowicz S.J."/>
            <person name="Witman G.B."/>
            <person name="Terry A."/>
            <person name="Salamov A."/>
            <person name="Fritz-Laylin L.K."/>
            <person name="Marechal-Drouard L."/>
            <person name="Marshall W.F."/>
            <person name="Qu L.H."/>
            <person name="Nelson D.R."/>
            <person name="Sanderfoot A.A."/>
            <person name="Spalding M.H."/>
            <person name="Kapitonov V.V."/>
            <person name="Ren Q."/>
            <person name="Ferris P."/>
            <person name="Lindquist E."/>
            <person name="Shapiro H."/>
            <person name="Lucas S.M."/>
            <person name="Grimwood J."/>
            <person name="Schmutz J."/>
            <person name="Cardol P."/>
            <person name="Cerutti H."/>
            <person name="Chanfreau G."/>
            <person name="Chen C.L."/>
            <person name="Cognat V."/>
            <person name="Croft M.T."/>
            <person name="Dent R."/>
            <person name="Dutcher S."/>
            <person name="Fernandez E."/>
            <person name="Fukuzawa H."/>
            <person name="Gonzalez-Ballester D."/>
            <person name="Gonzalez-Halphen D."/>
            <person name="Hallmann A."/>
            <person name="Hanikenne M."/>
            <person name="Hippler M."/>
            <person name="Inwood W."/>
            <person name="Jabbari K."/>
            <person name="Kalanon M."/>
            <person name="Kuras R."/>
            <person name="Lefebvre P.A."/>
            <person name="Lemaire S.D."/>
            <person name="Lobanov A.V."/>
            <person name="Lohr M."/>
            <person name="Manuell A."/>
            <person name="Meier I."/>
            <person name="Mets L."/>
            <person name="Mittag M."/>
            <person name="Mittelmeier T."/>
            <person name="Moroney J.V."/>
            <person name="Moseley J."/>
            <person name="Napoli C."/>
            <person name="Nedelcu A.M."/>
            <person name="Niyogi K."/>
            <person name="Novoselov S.V."/>
            <person name="Paulsen I.T."/>
            <person name="Pazour G."/>
            <person name="Purton S."/>
            <person name="Ral J.P."/>
            <person name="Riano-Pachon D.M."/>
            <person name="Riekhof W."/>
            <person name="Rymarquis L."/>
            <person name="Schroda M."/>
            <person name="Stern D."/>
            <person name="Umen J."/>
            <person name="Willows R."/>
            <person name="Wilson N."/>
            <person name="Zimmer S.L."/>
            <person name="Allmer J."/>
            <person name="Balk J."/>
            <person name="Bisova K."/>
            <person name="Chen C.J."/>
            <person name="Elias M."/>
            <person name="Gendler K."/>
            <person name="Hauser C."/>
            <person name="Lamb M.R."/>
            <person name="Ledford H."/>
            <person name="Long J.C."/>
            <person name="Minagawa J."/>
            <person name="Page M.D."/>
            <person name="Pan J."/>
            <person name="Pootakham W."/>
            <person name="Roje S."/>
            <person name="Rose A."/>
            <person name="Stahlberg E."/>
            <person name="Terauchi A.M."/>
            <person name="Yang P."/>
            <person name="Ball S."/>
            <person name="Bowler C."/>
            <person name="Dieckmann C.L."/>
            <person name="Gladyshev V.N."/>
            <person name="Green P."/>
            <person name="Jorgensen R."/>
            <person name="Mayfield S."/>
            <person name="Mueller-Roeber B."/>
            <person name="Rajamani S."/>
            <person name="Sayre R.T."/>
            <person name="Brokstein P."/>
            <person name="Dubchak I."/>
            <person name="Goodstein D."/>
            <person name="Hornick L."/>
            <person name="Huang Y.W."/>
            <person name="Jhaveri J."/>
            <person name="Luo Y."/>
            <person name="Martinez D."/>
            <person name="Ngau W.C."/>
            <person name="Otillar B."/>
            <person name="Poliakov A."/>
            <person name="Porter A."/>
            <person name="Szajkowski L."/>
            <person name="Werner G."/>
            <person name="Zhou K."/>
            <person name="Grigoriev I.V."/>
            <person name="Rokhsar D.S."/>
            <person name="Grossman A.R."/>
        </authorList>
    </citation>
    <scope>NUCLEOTIDE SEQUENCE [LARGE SCALE GENOMIC DNA]</scope>
    <source>
        <strain evidence="4">CC-503</strain>
    </source>
</reference>